<comment type="similarity">
    <text evidence="1">Belongs to the asaB hydroxylase/desaturase family.</text>
</comment>
<evidence type="ECO:0000313" key="2">
    <source>
        <dbReference type="EMBL" id="GBE83119.1"/>
    </source>
</evidence>
<name>A0A401GLV2_9APHY</name>
<sequence>MATAAVLAPHDVPTTLNYYKAIGNEPAYQYVSSPPEGKPRNNLDNDSHPAVIHDLRGKEDTVSLDTTGFQFVNYPSAEKEFVDEEAITTKYYAEVEDLLKKFTGGKRVFIFDHTIRRKPQDNPDRDGLARGPVERVHIDQTFQASINRVHYHLGDEAERLLQGRVRIINVWRPIGAPVAHKPLAVSDWRKLDLNDLVPTRLIYPHREGSTFSVRYNPNHRWHYLSGQTPDEVLLIKCYDSFEDRARLTPHTAFTDKSSPPEAPTRESIEVRVLVFDNE</sequence>
<dbReference type="STRING" id="139825.A0A401GLV2"/>
<dbReference type="GO" id="GO:0008168">
    <property type="term" value="F:methyltransferase activity"/>
    <property type="evidence" value="ECO:0007669"/>
    <property type="project" value="UniProtKB-KW"/>
</dbReference>
<evidence type="ECO:0000313" key="3">
    <source>
        <dbReference type="Proteomes" id="UP000287166"/>
    </source>
</evidence>
<dbReference type="GO" id="GO:0032259">
    <property type="term" value="P:methylation"/>
    <property type="evidence" value="ECO:0007669"/>
    <property type="project" value="UniProtKB-KW"/>
</dbReference>
<keyword evidence="3" id="KW-1185">Reference proteome</keyword>
<keyword evidence="2" id="KW-0808">Transferase</keyword>
<dbReference type="RefSeq" id="XP_027614032.1">
    <property type="nucleotide sequence ID" value="XM_027758231.1"/>
</dbReference>
<dbReference type="GO" id="GO:0016491">
    <property type="term" value="F:oxidoreductase activity"/>
    <property type="evidence" value="ECO:0007669"/>
    <property type="project" value="InterPro"/>
</dbReference>
<dbReference type="AlphaFoldDB" id="A0A401GLV2"/>
<dbReference type="NCBIfam" id="NF041278">
    <property type="entry name" value="CmcJ_NvfI_EfuI"/>
    <property type="match status" value="1"/>
</dbReference>
<accession>A0A401GLV2</accession>
<dbReference type="GeneID" id="38780036"/>
<dbReference type="PANTHER" id="PTHR34598:SF3">
    <property type="entry name" value="OXIDOREDUCTASE AN1597"/>
    <property type="match status" value="1"/>
</dbReference>
<organism evidence="2 3">
    <name type="scientific">Sparassis crispa</name>
    <dbReference type="NCBI Taxonomy" id="139825"/>
    <lineage>
        <taxon>Eukaryota</taxon>
        <taxon>Fungi</taxon>
        <taxon>Dikarya</taxon>
        <taxon>Basidiomycota</taxon>
        <taxon>Agaricomycotina</taxon>
        <taxon>Agaricomycetes</taxon>
        <taxon>Polyporales</taxon>
        <taxon>Sparassidaceae</taxon>
        <taxon>Sparassis</taxon>
    </lineage>
</organism>
<comment type="caution">
    <text evidence="2">The sequence shown here is derived from an EMBL/GenBank/DDBJ whole genome shotgun (WGS) entry which is preliminary data.</text>
</comment>
<dbReference type="InParanoid" id="A0A401GLV2"/>
<protein>
    <submittedName>
        <fullName evidence="2">Methyltransferase</fullName>
    </submittedName>
</protein>
<reference evidence="2 3" key="1">
    <citation type="journal article" date="2018" name="Sci. Rep.">
        <title>Genome sequence of the cauliflower mushroom Sparassis crispa (Hanabiratake) and its association with beneficial usage.</title>
        <authorList>
            <person name="Kiyama R."/>
            <person name="Furutani Y."/>
            <person name="Kawaguchi K."/>
            <person name="Nakanishi T."/>
        </authorList>
    </citation>
    <scope>NUCLEOTIDE SEQUENCE [LARGE SCALE GENOMIC DNA]</scope>
</reference>
<dbReference type="InterPro" id="IPR044053">
    <property type="entry name" value="AsaB-like"/>
</dbReference>
<dbReference type="OrthoDB" id="412788at2759"/>
<evidence type="ECO:0000256" key="1">
    <source>
        <dbReference type="ARBA" id="ARBA00023604"/>
    </source>
</evidence>
<dbReference type="PANTHER" id="PTHR34598">
    <property type="entry name" value="BLL6449 PROTEIN"/>
    <property type="match status" value="1"/>
</dbReference>
<dbReference type="EMBL" id="BFAD01000005">
    <property type="protein sequence ID" value="GBE83119.1"/>
    <property type="molecule type" value="Genomic_DNA"/>
</dbReference>
<gene>
    <name evidence="2" type="ORF">SCP_0501660</name>
</gene>
<dbReference type="Proteomes" id="UP000287166">
    <property type="component" value="Unassembled WGS sequence"/>
</dbReference>
<proteinExistence type="inferred from homology"/>
<keyword evidence="2" id="KW-0489">Methyltransferase</keyword>